<dbReference type="GO" id="GO:0008270">
    <property type="term" value="F:zinc ion binding"/>
    <property type="evidence" value="ECO:0007669"/>
    <property type="project" value="InterPro"/>
</dbReference>
<dbReference type="GO" id="GO:0042277">
    <property type="term" value="F:peptide binding"/>
    <property type="evidence" value="ECO:0007669"/>
    <property type="project" value="TreeGrafter"/>
</dbReference>
<feature type="domain" description="Aminopeptidase N-like N-terminal" evidence="13">
    <location>
        <begin position="37"/>
        <end position="203"/>
    </location>
</feature>
<keyword evidence="6" id="KW-0031">Aminopeptidase</keyword>
<keyword evidence="15" id="KW-1185">Reference proteome</keyword>
<dbReference type="GO" id="GO:0016020">
    <property type="term" value="C:membrane"/>
    <property type="evidence" value="ECO:0007669"/>
    <property type="project" value="TreeGrafter"/>
</dbReference>
<dbReference type="GO" id="GO:0016285">
    <property type="term" value="F:alanyl aminopeptidase activity"/>
    <property type="evidence" value="ECO:0007669"/>
    <property type="project" value="UniProtKB-EC"/>
</dbReference>
<dbReference type="PRINTS" id="PR00756">
    <property type="entry name" value="ALADIPTASE"/>
</dbReference>
<dbReference type="KEGG" id="afla:FHG64_16325"/>
<dbReference type="SUPFAM" id="SSF63737">
    <property type="entry name" value="Leukotriene A4 hydrolase N-terminal domain"/>
    <property type="match status" value="1"/>
</dbReference>
<evidence type="ECO:0000256" key="7">
    <source>
        <dbReference type="ARBA" id="ARBA00022670"/>
    </source>
</evidence>
<dbReference type="Proteomes" id="UP000309016">
    <property type="component" value="Chromosome"/>
</dbReference>
<comment type="similarity">
    <text evidence="3">Belongs to the peptidase M1 family.</text>
</comment>
<sequence>MRSIFSFSFLLIFIAGLARDNKINQIEYVDFTRVAAEVSIYPEKGEVNGIATYTFNILKDTDSLYIDARNIDFTLLKLNGNEIDYTYDGSRLWIRNSFKPSEENKILLHYNTRPKQALYFINWNLEENINVHQQVWTQGQGRYTSHWLPSFDDPAEKAVFALKINFKKGFEVISNGEFLGKRIINDTLEQWDYEMKKPMSSYLLAIAAGKYEKEVINSSSGVEIINYFMESDREKVESTYRHSAEIFNFYETETGTAYPWKNYRQVPVQDFLYSGMENTGATIFSDAFVVDEIAFNDQNYVNVNAHELAHQWFGNFVTAATNEHHWLQEGFATYFALLAEKEIFGEDYYYWKLFQSAEELKSLSDEGKGEPLVSSRGSSITYYQKGAWALHILREEIGAAAFKSAVTQFLKKYSYSTATTEDFLAEARTASGKNLEEFESDWLQQSAFQGTAALESLKRSNFIREYMEIAALRQVPFESKKDILSRALDFPVNDYTGQEVVYQLQGITDAEAIKLYRKAFQSGNLYVRQAIAVSMELVPTELKTEFISLLKDKSYITIENALLNLWLSFPEEAGRWLEATRGIEGFSNKNVEMLWLVINLVTPQVDPEMTSQNFEKLSSYTRSYYPFGVRQNAFGYLYQINAFTDQNLKDLLQAGQHHNTRFRDFSRKLLETLLQDEKYREKYVDLSEGLTVENKEFLNSRMKSSRQVN</sequence>
<evidence type="ECO:0000256" key="1">
    <source>
        <dbReference type="ARBA" id="ARBA00000098"/>
    </source>
</evidence>
<name>A0A5B7X7T2_9FLAO</name>
<comment type="cofactor">
    <cofactor evidence="2">
        <name>Zn(2+)</name>
        <dbReference type="ChEBI" id="CHEBI:29105"/>
    </cofactor>
</comment>
<feature type="domain" description="Peptidase M1 membrane alanine aminopeptidase" evidence="12">
    <location>
        <begin position="242"/>
        <end position="442"/>
    </location>
</feature>
<keyword evidence="10" id="KW-0862">Zinc</keyword>
<dbReference type="InterPro" id="IPR027268">
    <property type="entry name" value="Peptidase_M4/M1_CTD_sf"/>
</dbReference>
<evidence type="ECO:0000256" key="11">
    <source>
        <dbReference type="ARBA" id="ARBA00023049"/>
    </source>
</evidence>
<evidence type="ECO:0000259" key="13">
    <source>
        <dbReference type="Pfam" id="PF17900"/>
    </source>
</evidence>
<evidence type="ECO:0000259" key="12">
    <source>
        <dbReference type="Pfam" id="PF01433"/>
    </source>
</evidence>
<dbReference type="Pfam" id="PF01433">
    <property type="entry name" value="Peptidase_M1"/>
    <property type="match status" value="1"/>
</dbReference>
<organism evidence="14 15">
    <name type="scientific">Antarcticibacterium flavum</name>
    <dbReference type="NCBI Taxonomy" id="2058175"/>
    <lineage>
        <taxon>Bacteria</taxon>
        <taxon>Pseudomonadati</taxon>
        <taxon>Bacteroidota</taxon>
        <taxon>Flavobacteriia</taxon>
        <taxon>Flavobacteriales</taxon>
        <taxon>Flavobacteriaceae</taxon>
        <taxon>Antarcticibacterium</taxon>
    </lineage>
</organism>
<dbReference type="Gene3D" id="2.60.40.1730">
    <property type="entry name" value="tricorn interacting facor f3 domain"/>
    <property type="match status" value="1"/>
</dbReference>
<reference evidence="14 15" key="1">
    <citation type="submission" date="2019-06" db="EMBL/GenBank/DDBJ databases">
        <title>Complete genome sequence of Antarcticibacterium flavum KCTC 52984T from an Antarctic marine sediment.</title>
        <authorList>
            <person name="Lee Y.M."/>
            <person name="Shin S.C."/>
        </authorList>
    </citation>
    <scope>NUCLEOTIDE SEQUENCE [LARGE SCALE GENOMIC DNA]</scope>
    <source>
        <strain evidence="14 15">KCTC 52984</strain>
    </source>
</reference>
<evidence type="ECO:0000256" key="6">
    <source>
        <dbReference type="ARBA" id="ARBA00022438"/>
    </source>
</evidence>
<keyword evidence="7" id="KW-0645">Protease</keyword>
<evidence type="ECO:0000256" key="5">
    <source>
        <dbReference type="ARBA" id="ARBA00015611"/>
    </source>
</evidence>
<evidence type="ECO:0000313" key="15">
    <source>
        <dbReference type="Proteomes" id="UP000309016"/>
    </source>
</evidence>
<evidence type="ECO:0000256" key="9">
    <source>
        <dbReference type="ARBA" id="ARBA00022801"/>
    </source>
</evidence>
<dbReference type="EC" id="3.4.11.2" evidence="4"/>
<evidence type="ECO:0000256" key="2">
    <source>
        <dbReference type="ARBA" id="ARBA00001947"/>
    </source>
</evidence>
<dbReference type="PANTHER" id="PTHR11533">
    <property type="entry name" value="PROTEASE M1 ZINC METALLOPROTEASE"/>
    <property type="match status" value="1"/>
</dbReference>
<evidence type="ECO:0000256" key="3">
    <source>
        <dbReference type="ARBA" id="ARBA00010136"/>
    </source>
</evidence>
<gene>
    <name evidence="14" type="ORF">FHG64_16325</name>
</gene>
<dbReference type="AlphaFoldDB" id="A0A5B7X7T2"/>
<dbReference type="GO" id="GO:0006508">
    <property type="term" value="P:proteolysis"/>
    <property type="evidence" value="ECO:0007669"/>
    <property type="project" value="UniProtKB-KW"/>
</dbReference>
<accession>A0A5B7X7T2</accession>
<dbReference type="Gene3D" id="1.10.390.10">
    <property type="entry name" value="Neutral Protease Domain 2"/>
    <property type="match status" value="1"/>
</dbReference>
<keyword evidence="11" id="KW-0482">Metalloprotease</keyword>
<dbReference type="GO" id="GO:0005615">
    <property type="term" value="C:extracellular space"/>
    <property type="evidence" value="ECO:0007669"/>
    <property type="project" value="TreeGrafter"/>
</dbReference>
<dbReference type="EMBL" id="CP040812">
    <property type="protein sequence ID" value="QCY70832.1"/>
    <property type="molecule type" value="Genomic_DNA"/>
</dbReference>
<dbReference type="SUPFAM" id="SSF55486">
    <property type="entry name" value="Metalloproteases ('zincins'), catalytic domain"/>
    <property type="match status" value="1"/>
</dbReference>
<evidence type="ECO:0000256" key="4">
    <source>
        <dbReference type="ARBA" id="ARBA00012564"/>
    </source>
</evidence>
<dbReference type="InterPro" id="IPR050344">
    <property type="entry name" value="Peptidase_M1_aminopeptidases"/>
</dbReference>
<dbReference type="GO" id="GO:0005737">
    <property type="term" value="C:cytoplasm"/>
    <property type="evidence" value="ECO:0007669"/>
    <property type="project" value="TreeGrafter"/>
</dbReference>
<proteinExistence type="inferred from homology"/>
<protein>
    <recommendedName>
        <fullName evidence="5">Aminopeptidase N</fullName>
        <ecNumber evidence="4">3.4.11.2</ecNumber>
    </recommendedName>
</protein>
<dbReference type="RefSeq" id="WP_139067390.1">
    <property type="nucleotide sequence ID" value="NZ_CP040812.1"/>
</dbReference>
<dbReference type="OrthoDB" id="100605at2"/>
<dbReference type="InterPro" id="IPR014782">
    <property type="entry name" value="Peptidase_M1_dom"/>
</dbReference>
<dbReference type="InterPro" id="IPR001930">
    <property type="entry name" value="Peptidase_M1"/>
</dbReference>
<comment type="catalytic activity">
    <reaction evidence="1">
        <text>Release of an N-terminal amino acid, Xaa-|-Yaa- from a peptide, amide or arylamide. Xaa is preferably Ala, but may be most amino acids including Pro (slow action). When a terminal hydrophobic residue is followed by a prolyl residue, the two may be released as an intact Xaa-Pro dipeptide.</text>
        <dbReference type="EC" id="3.4.11.2"/>
    </reaction>
</comment>
<dbReference type="PANTHER" id="PTHR11533:SF174">
    <property type="entry name" value="PUROMYCIN-SENSITIVE AMINOPEPTIDASE-RELATED"/>
    <property type="match status" value="1"/>
</dbReference>
<evidence type="ECO:0000256" key="10">
    <source>
        <dbReference type="ARBA" id="ARBA00022833"/>
    </source>
</evidence>
<dbReference type="Pfam" id="PF17900">
    <property type="entry name" value="Peptidase_M1_N"/>
    <property type="match status" value="1"/>
</dbReference>
<dbReference type="GO" id="GO:0070006">
    <property type="term" value="F:metalloaminopeptidase activity"/>
    <property type="evidence" value="ECO:0007669"/>
    <property type="project" value="TreeGrafter"/>
</dbReference>
<keyword evidence="8" id="KW-0479">Metal-binding</keyword>
<dbReference type="GO" id="GO:0043171">
    <property type="term" value="P:peptide catabolic process"/>
    <property type="evidence" value="ECO:0007669"/>
    <property type="project" value="TreeGrafter"/>
</dbReference>
<evidence type="ECO:0000313" key="14">
    <source>
        <dbReference type="EMBL" id="QCY70832.1"/>
    </source>
</evidence>
<dbReference type="CDD" id="cd09603">
    <property type="entry name" value="M1_APN_like"/>
    <property type="match status" value="1"/>
</dbReference>
<dbReference type="InterPro" id="IPR042097">
    <property type="entry name" value="Aminopeptidase_N-like_N_sf"/>
</dbReference>
<evidence type="ECO:0000256" key="8">
    <source>
        <dbReference type="ARBA" id="ARBA00022723"/>
    </source>
</evidence>
<dbReference type="InterPro" id="IPR045357">
    <property type="entry name" value="Aminopeptidase_N-like_N"/>
</dbReference>
<keyword evidence="9" id="KW-0378">Hydrolase</keyword>